<reference evidence="2" key="2">
    <citation type="submission" date="2018-05" db="EMBL/GenBank/DDBJ databases">
        <title>OmerRS3 (Oryza meridionalis Reference Sequence Version 3).</title>
        <authorList>
            <person name="Zhang J."/>
            <person name="Kudrna D."/>
            <person name="Lee S."/>
            <person name="Talag J."/>
            <person name="Welchert J."/>
            <person name="Wing R.A."/>
        </authorList>
    </citation>
    <scope>NUCLEOTIDE SEQUENCE [LARGE SCALE GENOMIC DNA]</scope>
    <source>
        <strain evidence="2">cv. OR44</strain>
    </source>
</reference>
<evidence type="ECO:0000256" key="1">
    <source>
        <dbReference type="SAM" id="MobiDB-lite"/>
    </source>
</evidence>
<dbReference type="Proteomes" id="UP000008021">
    <property type="component" value="Chromosome 9"/>
</dbReference>
<dbReference type="AlphaFoldDB" id="A0A0E0EQM1"/>
<protein>
    <submittedName>
        <fullName evidence="2">Uncharacterized protein</fullName>
    </submittedName>
</protein>
<evidence type="ECO:0000313" key="3">
    <source>
        <dbReference type="Proteomes" id="UP000008021"/>
    </source>
</evidence>
<reference evidence="2" key="1">
    <citation type="submission" date="2015-04" db="UniProtKB">
        <authorList>
            <consortium name="EnsemblPlants"/>
        </authorList>
    </citation>
    <scope>IDENTIFICATION</scope>
</reference>
<keyword evidence="3" id="KW-1185">Reference proteome</keyword>
<proteinExistence type="predicted"/>
<dbReference type="HOGENOM" id="CLU_2964867_0_0_1"/>
<feature type="region of interest" description="Disordered" evidence="1">
    <location>
        <begin position="14"/>
        <end position="59"/>
    </location>
</feature>
<sequence length="59" mass="6337">MIAGVRHSAFLVQRLQAPSNSSNGNASTSSTHPATHTGREALWRRRNPRPPGVQHPAAV</sequence>
<name>A0A0E0EQM1_9ORYZ</name>
<organism evidence="2">
    <name type="scientific">Oryza meridionalis</name>
    <dbReference type="NCBI Taxonomy" id="40149"/>
    <lineage>
        <taxon>Eukaryota</taxon>
        <taxon>Viridiplantae</taxon>
        <taxon>Streptophyta</taxon>
        <taxon>Embryophyta</taxon>
        <taxon>Tracheophyta</taxon>
        <taxon>Spermatophyta</taxon>
        <taxon>Magnoliopsida</taxon>
        <taxon>Liliopsida</taxon>
        <taxon>Poales</taxon>
        <taxon>Poaceae</taxon>
        <taxon>BOP clade</taxon>
        <taxon>Oryzoideae</taxon>
        <taxon>Oryzeae</taxon>
        <taxon>Oryzinae</taxon>
        <taxon>Oryza</taxon>
    </lineage>
</organism>
<dbReference type="Gramene" id="OMERI09G03980.1">
    <property type="protein sequence ID" value="OMERI09G03980.1"/>
    <property type="gene ID" value="OMERI09G03980"/>
</dbReference>
<feature type="compositionally biased region" description="Low complexity" evidence="1">
    <location>
        <begin position="19"/>
        <end position="36"/>
    </location>
</feature>
<accession>A0A0E0EQM1</accession>
<evidence type="ECO:0000313" key="2">
    <source>
        <dbReference type="EnsemblPlants" id="OMERI09G03980.1"/>
    </source>
</evidence>
<dbReference type="EnsemblPlants" id="OMERI09G03980.1">
    <property type="protein sequence ID" value="OMERI09G03980.1"/>
    <property type="gene ID" value="OMERI09G03980"/>
</dbReference>